<organism evidence="8 9">
    <name type="scientific">Aestuariibaculum lutulentum</name>
    <dbReference type="NCBI Taxonomy" id="2920935"/>
    <lineage>
        <taxon>Bacteria</taxon>
        <taxon>Pseudomonadati</taxon>
        <taxon>Bacteroidota</taxon>
        <taxon>Flavobacteriia</taxon>
        <taxon>Flavobacteriales</taxon>
        <taxon>Flavobacteriaceae</taxon>
    </lineage>
</organism>
<dbReference type="SUPFAM" id="SSF48537">
    <property type="entry name" value="Phospholipase C/P1 nuclease"/>
    <property type="match status" value="1"/>
</dbReference>
<keyword evidence="4" id="KW-0378">Hydrolase</keyword>
<evidence type="ECO:0000313" key="8">
    <source>
        <dbReference type="EMBL" id="MCH4552912.1"/>
    </source>
</evidence>
<keyword evidence="3" id="KW-0255">Endonuclease</keyword>
<dbReference type="CDD" id="cd11010">
    <property type="entry name" value="S1-P1_nuclease"/>
    <property type="match status" value="1"/>
</dbReference>
<keyword evidence="1" id="KW-0540">Nuclease</keyword>
<reference evidence="8" key="1">
    <citation type="submission" date="2022-02" db="EMBL/GenBank/DDBJ databases">
        <title>Aestuariibaculum sp., a marine bacterium isolated from sediment in Guangxi.</title>
        <authorList>
            <person name="Ying J."/>
        </authorList>
    </citation>
    <scope>NUCLEOTIDE SEQUENCE</scope>
    <source>
        <strain evidence="8">L182</strain>
    </source>
</reference>
<dbReference type="RefSeq" id="WP_240573299.1">
    <property type="nucleotide sequence ID" value="NZ_CP136709.1"/>
</dbReference>
<evidence type="ECO:0000256" key="4">
    <source>
        <dbReference type="ARBA" id="ARBA00022801"/>
    </source>
</evidence>
<dbReference type="Pfam" id="PF02265">
    <property type="entry name" value="S1-P1_nuclease"/>
    <property type="match status" value="1"/>
</dbReference>
<evidence type="ECO:0000256" key="7">
    <source>
        <dbReference type="SAM" id="SignalP"/>
    </source>
</evidence>
<keyword evidence="2" id="KW-0479">Metal-binding</keyword>
<evidence type="ECO:0000256" key="1">
    <source>
        <dbReference type="ARBA" id="ARBA00022722"/>
    </source>
</evidence>
<keyword evidence="7" id="KW-0732">Signal</keyword>
<dbReference type="PANTHER" id="PTHR33146:SF26">
    <property type="entry name" value="ENDONUCLEASE 4"/>
    <property type="match status" value="1"/>
</dbReference>
<evidence type="ECO:0000256" key="2">
    <source>
        <dbReference type="ARBA" id="ARBA00022723"/>
    </source>
</evidence>
<keyword evidence="9" id="KW-1185">Reference proteome</keyword>
<dbReference type="Gene3D" id="1.10.575.10">
    <property type="entry name" value="P1 Nuclease"/>
    <property type="match status" value="1"/>
</dbReference>
<evidence type="ECO:0000313" key="9">
    <source>
        <dbReference type="Proteomes" id="UP001156141"/>
    </source>
</evidence>
<accession>A0ABS9RLD7</accession>
<protein>
    <submittedName>
        <fullName evidence="8">S1/P1 nuclease</fullName>
    </submittedName>
</protein>
<evidence type="ECO:0000256" key="3">
    <source>
        <dbReference type="ARBA" id="ARBA00022759"/>
    </source>
</evidence>
<evidence type="ECO:0000256" key="6">
    <source>
        <dbReference type="ARBA" id="ARBA00023180"/>
    </source>
</evidence>
<dbReference type="InterPro" id="IPR003154">
    <property type="entry name" value="S1/P1nuclease"/>
</dbReference>
<sequence length="262" mass="30129">MKSFSLHLCILTILISSLNLNASTVDDWGATGHRVVGEIAQKYLKGKAKREVNRLLKQHSLAFASTYGDEIKSDKAYDKYYTWHFVNMPFDETYETSEKNPDGDLVTGIESCKAVLLDKNASDEDKIFHLKMLIHLIGDLHQPMHVGLAEDKGGNDFKLQWFYKDSNLHRVWDSDMIEDYKMGYDELADNADVLSKNQIKAIQEGSVIDWVNETHDITKKVYASVEPNENLRYRYSYDHFKTVRSQLQIAGIRLAKILNDIF</sequence>
<dbReference type="Proteomes" id="UP001156141">
    <property type="component" value="Unassembled WGS sequence"/>
</dbReference>
<evidence type="ECO:0000256" key="5">
    <source>
        <dbReference type="ARBA" id="ARBA00023157"/>
    </source>
</evidence>
<feature type="signal peptide" evidence="7">
    <location>
        <begin position="1"/>
        <end position="22"/>
    </location>
</feature>
<keyword evidence="6" id="KW-0325">Glycoprotein</keyword>
<keyword evidence="5" id="KW-1015">Disulfide bond</keyword>
<gene>
    <name evidence="8" type="ORF">MKW35_09785</name>
</gene>
<comment type="caution">
    <text evidence="8">The sequence shown here is derived from an EMBL/GenBank/DDBJ whole genome shotgun (WGS) entry which is preliminary data.</text>
</comment>
<name>A0ABS9RLD7_9FLAO</name>
<feature type="chain" id="PRO_5046623781" evidence="7">
    <location>
        <begin position="23"/>
        <end position="262"/>
    </location>
</feature>
<proteinExistence type="predicted"/>
<dbReference type="InterPro" id="IPR008947">
    <property type="entry name" value="PLipase_C/P1_nuclease_dom_sf"/>
</dbReference>
<dbReference type="PANTHER" id="PTHR33146">
    <property type="entry name" value="ENDONUCLEASE 4"/>
    <property type="match status" value="1"/>
</dbReference>
<dbReference type="EMBL" id="JAKVQD010000003">
    <property type="protein sequence ID" value="MCH4552912.1"/>
    <property type="molecule type" value="Genomic_DNA"/>
</dbReference>